<evidence type="ECO:0000313" key="3">
    <source>
        <dbReference type="Proteomes" id="UP000050454"/>
    </source>
</evidence>
<evidence type="ECO:0000313" key="2">
    <source>
        <dbReference type="EMBL" id="KPM47663.1"/>
    </source>
</evidence>
<evidence type="ECO:0000256" key="1">
    <source>
        <dbReference type="SAM" id="SignalP"/>
    </source>
</evidence>
<proteinExistence type="predicted"/>
<gene>
    <name evidence="2" type="ORF">AFM12_14415</name>
</gene>
<accession>A0A0P7C613</accession>
<feature type="signal peptide" evidence="1">
    <location>
        <begin position="1"/>
        <end position="20"/>
    </location>
</feature>
<dbReference type="AlphaFoldDB" id="A0A0P7C613"/>
<keyword evidence="3" id="KW-1185">Reference proteome</keyword>
<sequence length="194" mass="22148">MKRLQLLPMVCLLFSLTVLAQEWKEEHPDRPQNRLALKAGYFGELVLHPGLTVGLDYTVSKNKWLTIHWDTDLGGYRHRWNNSAAFLTSGIGFRIHMGPVFTDFSLGIGYMHTRPDGDLFEKTENGDIQAASNRWHSHFMPNSSLQIGLHPGKNKQQPLMLHFGPQVYLQSSFNHTYLPHLAAKIGLTYQLQQP</sequence>
<dbReference type="RefSeq" id="WP_055149444.1">
    <property type="nucleotide sequence ID" value="NZ_JXSZ01000010.1"/>
</dbReference>
<name>A0A0P7C613_9BACT</name>
<feature type="chain" id="PRO_5006136620" description="Outer membrane protein beta-barrel domain-containing protein" evidence="1">
    <location>
        <begin position="21"/>
        <end position="194"/>
    </location>
</feature>
<reference evidence="2 3" key="1">
    <citation type="submission" date="2015-07" db="EMBL/GenBank/DDBJ databases">
        <title>The draft genome sequence of Leadbetterella sp. JN14-9.</title>
        <authorList>
            <person name="Liu Y."/>
            <person name="Du J."/>
            <person name="Shao Z."/>
        </authorList>
    </citation>
    <scope>NUCLEOTIDE SEQUENCE [LARGE SCALE GENOMIC DNA]</scope>
    <source>
        <strain evidence="2 3">JN14-9</strain>
    </source>
</reference>
<protein>
    <recommendedName>
        <fullName evidence="4">Outer membrane protein beta-barrel domain-containing protein</fullName>
    </recommendedName>
</protein>
<dbReference type="Proteomes" id="UP000050454">
    <property type="component" value="Unassembled WGS sequence"/>
</dbReference>
<dbReference type="STRING" id="1605367.AFM12_14415"/>
<evidence type="ECO:0008006" key="4">
    <source>
        <dbReference type="Google" id="ProtNLM"/>
    </source>
</evidence>
<keyword evidence="1" id="KW-0732">Signal</keyword>
<comment type="caution">
    <text evidence="2">The sequence shown here is derived from an EMBL/GenBank/DDBJ whole genome shotgun (WGS) entry which is preliminary data.</text>
</comment>
<dbReference type="EMBL" id="LGTQ01000010">
    <property type="protein sequence ID" value="KPM47663.1"/>
    <property type="molecule type" value="Genomic_DNA"/>
</dbReference>
<organism evidence="2 3">
    <name type="scientific">Jiulongibacter sediminis</name>
    <dbReference type="NCBI Taxonomy" id="1605367"/>
    <lineage>
        <taxon>Bacteria</taxon>
        <taxon>Pseudomonadati</taxon>
        <taxon>Bacteroidota</taxon>
        <taxon>Cytophagia</taxon>
        <taxon>Cytophagales</taxon>
        <taxon>Leadbetterellaceae</taxon>
        <taxon>Jiulongibacter</taxon>
    </lineage>
</organism>